<dbReference type="SMART" id="SM00884">
    <property type="entry name" value="Cullin_Nedd8"/>
    <property type="match status" value="1"/>
</dbReference>
<dbReference type="Gene3D" id="1.20.1310.10">
    <property type="entry name" value="Cullin Repeats"/>
    <property type="match status" value="4"/>
</dbReference>
<dbReference type="SUPFAM" id="SSF75632">
    <property type="entry name" value="Cullin homology domain"/>
    <property type="match status" value="1"/>
</dbReference>
<dbReference type="PROSITE" id="PS01256">
    <property type="entry name" value="CULLIN_1"/>
    <property type="match status" value="1"/>
</dbReference>
<keyword evidence="5" id="KW-0832">Ubl conjugation</keyword>
<dbReference type="FunCoup" id="J4IAJ9">
    <property type="interactions" value="495"/>
</dbReference>
<keyword evidence="4" id="KW-0833">Ubl conjugation pathway</keyword>
<dbReference type="Proteomes" id="UP000006352">
    <property type="component" value="Unassembled WGS sequence"/>
</dbReference>
<reference evidence="11 12" key="1">
    <citation type="journal article" date="2012" name="Appl. Environ. Microbiol.">
        <title>Short-read sequencing for genomic analysis of the brown rot fungus Fibroporia radiculosa.</title>
        <authorList>
            <person name="Tang J.D."/>
            <person name="Perkins A.D."/>
            <person name="Sonstegard T.S."/>
            <person name="Schroeder S.G."/>
            <person name="Burgess S.C."/>
            <person name="Diehl S.V."/>
        </authorList>
    </citation>
    <scope>NUCLEOTIDE SEQUENCE [LARGE SCALE GENOMIC DNA]</scope>
    <source>
        <strain evidence="11 12">TFFH 294</strain>
    </source>
</reference>
<dbReference type="InterPro" id="IPR059120">
    <property type="entry name" value="Cullin-like_AB"/>
</dbReference>
<organism evidence="11 12">
    <name type="scientific">Fibroporia radiculosa</name>
    <dbReference type="NCBI Taxonomy" id="599839"/>
    <lineage>
        <taxon>Eukaryota</taxon>
        <taxon>Fungi</taxon>
        <taxon>Dikarya</taxon>
        <taxon>Basidiomycota</taxon>
        <taxon>Agaricomycotina</taxon>
        <taxon>Agaricomycetes</taxon>
        <taxon>Polyporales</taxon>
        <taxon>Fibroporiaceae</taxon>
        <taxon>Fibroporia</taxon>
    </lineage>
</organism>
<dbReference type="InterPro" id="IPR036390">
    <property type="entry name" value="WH_DNA-bd_sf"/>
</dbReference>
<dbReference type="Pfam" id="PF26557">
    <property type="entry name" value="Cullin_AB"/>
    <property type="match status" value="1"/>
</dbReference>
<dbReference type="GO" id="GO:0019005">
    <property type="term" value="C:SCF ubiquitin ligase complex"/>
    <property type="evidence" value="ECO:0007669"/>
    <property type="project" value="UniProtKB-ARBA"/>
</dbReference>
<name>J4IAJ9_9APHY</name>
<dbReference type="STRING" id="599839.J4IAJ9"/>
<dbReference type="EMBL" id="HE797098">
    <property type="protein sequence ID" value="CCM03041.1"/>
    <property type="molecule type" value="Genomic_DNA"/>
</dbReference>
<dbReference type="Pfam" id="PF00888">
    <property type="entry name" value="Cullin"/>
    <property type="match status" value="1"/>
</dbReference>
<dbReference type="FunFam" id="1.10.10.10:FF:000014">
    <property type="entry name" value="Cullin 1"/>
    <property type="match status" value="1"/>
</dbReference>
<evidence type="ECO:0000256" key="1">
    <source>
        <dbReference type="ARBA" id="ARBA00004906"/>
    </source>
</evidence>
<comment type="similarity">
    <text evidence="2 7 8">Belongs to the cullin family.</text>
</comment>
<dbReference type="SMART" id="SM00182">
    <property type="entry name" value="CULLIN"/>
    <property type="match status" value="1"/>
</dbReference>
<evidence type="ECO:0000256" key="8">
    <source>
        <dbReference type="RuleBase" id="RU003829"/>
    </source>
</evidence>
<dbReference type="Pfam" id="PF10557">
    <property type="entry name" value="Cullin_Nedd8"/>
    <property type="match status" value="1"/>
</dbReference>
<dbReference type="InterPro" id="IPR016158">
    <property type="entry name" value="Cullin_homology"/>
</dbReference>
<evidence type="ECO:0000256" key="3">
    <source>
        <dbReference type="ARBA" id="ARBA00022499"/>
    </source>
</evidence>
<dbReference type="InterPro" id="IPR016159">
    <property type="entry name" value="Cullin_repeat-like_dom_sf"/>
</dbReference>
<evidence type="ECO:0000256" key="6">
    <source>
        <dbReference type="ARBA" id="ARBA00069612"/>
    </source>
</evidence>
<dbReference type="FunFam" id="1.20.1310.10:FF:000007">
    <property type="entry name" value="Cullin 1"/>
    <property type="match status" value="1"/>
</dbReference>
<dbReference type="InterPro" id="IPR045093">
    <property type="entry name" value="Cullin"/>
</dbReference>
<dbReference type="FunFam" id="1.20.1310.10:FF:000011">
    <property type="entry name" value="Cullin 1"/>
    <property type="match status" value="1"/>
</dbReference>
<keyword evidence="3" id="KW-1017">Isopeptide bond</keyword>
<accession>J4IAJ9</accession>
<dbReference type="InterPro" id="IPR001373">
    <property type="entry name" value="Cullin_N"/>
</dbReference>
<feature type="domain" description="Cullin family profile" evidence="10">
    <location>
        <begin position="415"/>
        <end position="644"/>
    </location>
</feature>
<dbReference type="FunFam" id="1.20.1310.10:FF:000026">
    <property type="entry name" value="Cullin 1"/>
    <property type="match status" value="1"/>
</dbReference>
<evidence type="ECO:0000256" key="5">
    <source>
        <dbReference type="ARBA" id="ARBA00022843"/>
    </source>
</evidence>
<evidence type="ECO:0000256" key="2">
    <source>
        <dbReference type="ARBA" id="ARBA00006019"/>
    </source>
</evidence>
<evidence type="ECO:0000313" key="12">
    <source>
        <dbReference type="Proteomes" id="UP000006352"/>
    </source>
</evidence>
<dbReference type="FunFam" id="1.10.10.10:FF:000161">
    <property type="entry name" value="Cullin 1"/>
    <property type="match status" value="1"/>
</dbReference>
<evidence type="ECO:0000313" key="11">
    <source>
        <dbReference type="EMBL" id="CCM03041.1"/>
    </source>
</evidence>
<dbReference type="SUPFAM" id="SSF46785">
    <property type="entry name" value="Winged helix' DNA-binding domain"/>
    <property type="match status" value="1"/>
</dbReference>
<dbReference type="GO" id="GO:0031146">
    <property type="term" value="P:SCF-dependent proteasomal ubiquitin-dependent protein catabolic process"/>
    <property type="evidence" value="ECO:0007669"/>
    <property type="project" value="UniProtKB-ARBA"/>
</dbReference>
<dbReference type="SUPFAM" id="SSF74788">
    <property type="entry name" value="Cullin repeat-like"/>
    <property type="match status" value="1"/>
</dbReference>
<evidence type="ECO:0000256" key="9">
    <source>
        <dbReference type="SAM" id="Coils"/>
    </source>
</evidence>
<dbReference type="HOGENOM" id="CLU_004747_6_1_1"/>
<keyword evidence="12" id="KW-1185">Reference proteome</keyword>
<dbReference type="PANTHER" id="PTHR11932">
    <property type="entry name" value="CULLIN"/>
    <property type="match status" value="1"/>
</dbReference>
<feature type="coiled-coil region" evidence="9">
    <location>
        <begin position="250"/>
        <end position="277"/>
    </location>
</feature>
<dbReference type="Gene3D" id="4.10.1030.10">
    <property type="entry name" value="Ring Box Chain A, domain 5"/>
    <property type="match status" value="1"/>
</dbReference>
<dbReference type="GeneID" id="24097952"/>
<dbReference type="InterPro" id="IPR036317">
    <property type="entry name" value="Cullin_homology_sf"/>
</dbReference>
<dbReference type="RefSeq" id="XP_012182324.1">
    <property type="nucleotide sequence ID" value="XM_012326934.1"/>
</dbReference>
<dbReference type="OrthoDB" id="27073at2759"/>
<dbReference type="PROSITE" id="PS50069">
    <property type="entry name" value="CULLIN_2"/>
    <property type="match status" value="1"/>
</dbReference>
<dbReference type="FunFam" id="1.20.1310.10:FF:000029">
    <property type="entry name" value="Cullin homolog 1"/>
    <property type="match status" value="1"/>
</dbReference>
<evidence type="ECO:0000256" key="7">
    <source>
        <dbReference type="PROSITE-ProRule" id="PRU00330"/>
    </source>
</evidence>
<dbReference type="FunFam" id="4.10.1030.10:FF:000002">
    <property type="entry name" value="cullin homolog 1"/>
    <property type="match status" value="1"/>
</dbReference>
<dbReference type="GO" id="GO:0031625">
    <property type="term" value="F:ubiquitin protein ligase binding"/>
    <property type="evidence" value="ECO:0007669"/>
    <property type="project" value="InterPro"/>
</dbReference>
<dbReference type="AlphaFoldDB" id="J4IAJ9"/>
<dbReference type="InParanoid" id="J4IAJ9"/>
<keyword evidence="9" id="KW-0175">Coiled coil</keyword>
<dbReference type="InterPro" id="IPR019559">
    <property type="entry name" value="Cullin_neddylation_domain"/>
</dbReference>
<evidence type="ECO:0000256" key="4">
    <source>
        <dbReference type="ARBA" id="ARBA00022786"/>
    </source>
</evidence>
<dbReference type="InterPro" id="IPR016157">
    <property type="entry name" value="Cullin_CS"/>
</dbReference>
<comment type="pathway">
    <text evidence="1">Protein modification; protein ubiquitination.</text>
</comment>
<proteinExistence type="inferred from homology"/>
<gene>
    <name evidence="11" type="ORF">FIBRA_05159</name>
</gene>
<protein>
    <recommendedName>
        <fullName evidence="6">Cullin-1</fullName>
    </recommendedName>
</protein>
<dbReference type="InterPro" id="IPR036388">
    <property type="entry name" value="WH-like_DNA-bd_sf"/>
</dbReference>
<evidence type="ECO:0000259" key="10">
    <source>
        <dbReference type="PROSITE" id="PS50069"/>
    </source>
</evidence>
<sequence>MASSSNTPAYPMPPPNADLATTWAYLEEGVDHIMTKLQTGVSYSKYMSLYTVSYNYCTSSKMHSTGEQGLAPRTGANLMGSDLYNHLIRYFIDHLKGLRTHSDALQDEALLRFYAGEWDRYTTGANYINRLFTYLNRHWVKRERDEGRKGVYPVYTLALVQWRAQFFMHVQSKQQKLAGAILRLIERQRNGDTIDQGLVKKVVDSFVSLGLDEGDINKVSYEVYKEHFEVPFLDATEKYYRQESKAFLAENSVADYLKKAEERLREEEDRVERYLNTNTRKGLINKCDRVLITEHSEKMWDNFQELLDYDKDEDLQRMYGLLARITDGLQPLRERFEQHVKRSGLAAVKKLVGEGGASAEIDPKAYVDALLEVHQKNSETVQRSFRGEAGFVASLDKACREFVNKNDATGTSTTKSPELLAKHADALLRKSNKMAEEEDLESALNRVMILFKYIDDKDVFQTYYTTKLSKRLIHGVSASDEAEASMISKLKEACGFEYTNKLQRMFTDMSLSKDLTDQFKERMQQNHDDMDLNFSVMVLGTNFWPLTPVNPEFIVPTDITPTYERFTKYYQTKHSGRKLTWLWNYSKNELRTNYLNQKYILMTSSWQMAVLLQYNSNDTLSFQELTNATGISKEYLNQVLAVLVKAKILISDDNDQFDLNPNFKSKKIRINLNTPIKAEQKAETTDVLKIVDEDRKYVIQATIVRIMKARKTLKNQQLITEVTAQISQRFTPRVPDIKKAIDHLLEKEYIERVEGTKDTFAYVA</sequence>
<dbReference type="GO" id="GO:0000209">
    <property type="term" value="P:protein polyubiquitination"/>
    <property type="evidence" value="ECO:0007669"/>
    <property type="project" value="UniProtKB-ARBA"/>
</dbReference>
<dbReference type="Gene3D" id="1.10.10.10">
    <property type="entry name" value="Winged helix-like DNA-binding domain superfamily/Winged helix DNA-binding domain"/>
    <property type="match status" value="2"/>
</dbReference>